<comment type="caution">
    <text evidence="1">The sequence shown here is derived from an EMBL/GenBank/DDBJ whole genome shotgun (WGS) entry which is preliminary data.</text>
</comment>
<gene>
    <name evidence="1" type="ORF">GKZ89_17925</name>
</gene>
<organism evidence="1 2">
    <name type="scientific">Metabacillus mangrovi</name>
    <dbReference type="NCBI Taxonomy" id="1491830"/>
    <lineage>
        <taxon>Bacteria</taxon>
        <taxon>Bacillati</taxon>
        <taxon>Bacillota</taxon>
        <taxon>Bacilli</taxon>
        <taxon>Bacillales</taxon>
        <taxon>Bacillaceae</taxon>
        <taxon>Metabacillus</taxon>
    </lineage>
</organism>
<dbReference type="EMBL" id="WMIB01000025">
    <property type="protein sequence ID" value="MTH55278.1"/>
    <property type="molecule type" value="Genomic_DNA"/>
</dbReference>
<dbReference type="OrthoDB" id="2886653at2"/>
<accession>A0A7X2S7U7</accession>
<proteinExistence type="predicted"/>
<dbReference type="AlphaFoldDB" id="A0A7X2S7U7"/>
<dbReference type="Proteomes" id="UP000434639">
    <property type="component" value="Unassembled WGS sequence"/>
</dbReference>
<dbReference type="InterPro" id="IPR019700">
    <property type="entry name" value="Sigma-G_inhibitor_Gin"/>
</dbReference>
<dbReference type="Pfam" id="PF10764">
    <property type="entry name" value="Gin"/>
    <property type="match status" value="1"/>
</dbReference>
<protein>
    <submittedName>
        <fullName evidence="1">Sigma factor G inhibitor Gin</fullName>
    </submittedName>
</protein>
<reference evidence="1 2" key="1">
    <citation type="journal article" date="2017" name="Int. J. Syst. Evol. Microbiol.">
        <title>Bacillus mangrovi sp. nov., isolated from a sediment sample from a mangrove forest.</title>
        <authorList>
            <person name="Gupta V."/>
            <person name="Singh P.K."/>
            <person name="Korpole S."/>
            <person name="Tanuku N.R.S."/>
            <person name="Pinnaka A.K."/>
        </authorList>
    </citation>
    <scope>NUCLEOTIDE SEQUENCE [LARGE SCALE GENOMIC DNA]</scope>
    <source>
        <strain evidence="1 2">KCTC 33872</strain>
    </source>
</reference>
<name>A0A7X2S7U7_9BACI</name>
<keyword evidence="2" id="KW-1185">Reference proteome</keyword>
<evidence type="ECO:0000313" key="1">
    <source>
        <dbReference type="EMBL" id="MTH55278.1"/>
    </source>
</evidence>
<sequence>MEVEELSESVNGARKAEDCIICDQPKLDGIHLYTSFICTDCEREMVRTEAEEPKYDYFVRKLKSVKTPPLYS</sequence>
<evidence type="ECO:0000313" key="2">
    <source>
        <dbReference type="Proteomes" id="UP000434639"/>
    </source>
</evidence>
<dbReference type="RefSeq" id="WP_155113771.1">
    <property type="nucleotide sequence ID" value="NZ_WMIB01000025.1"/>
</dbReference>